<protein>
    <recommendedName>
        <fullName evidence="3">Tyrosine-protein phosphatase domain-containing protein</fullName>
    </recommendedName>
</protein>
<organism evidence="1 2">
    <name type="scientific">Novipirellula rosea</name>
    <dbReference type="NCBI Taxonomy" id="1031540"/>
    <lineage>
        <taxon>Bacteria</taxon>
        <taxon>Pseudomonadati</taxon>
        <taxon>Planctomycetota</taxon>
        <taxon>Planctomycetia</taxon>
        <taxon>Pirellulales</taxon>
        <taxon>Pirellulaceae</taxon>
        <taxon>Novipirellula</taxon>
    </lineage>
</organism>
<name>A0ABP8NBA3_9BACT</name>
<accession>A0ABP8NBA3</accession>
<gene>
    <name evidence="1" type="ORF">GCM10023156_47800</name>
</gene>
<dbReference type="Proteomes" id="UP001500840">
    <property type="component" value="Unassembled WGS sequence"/>
</dbReference>
<evidence type="ECO:0000313" key="2">
    <source>
        <dbReference type="Proteomes" id="UP001500840"/>
    </source>
</evidence>
<sequence>MVFTLGLRHTLVLWQRAISLVQFPAVQASLTSFENGDVKTFRYVPLDVWFVDVATNDTDDVHESIGASEEYHVAAQVGRPNSLAQFWALISNLWVL</sequence>
<proteinExistence type="predicted"/>
<comment type="caution">
    <text evidence="1">The sequence shown here is derived from an EMBL/GenBank/DDBJ whole genome shotgun (WGS) entry which is preliminary data.</text>
</comment>
<keyword evidence="2" id="KW-1185">Reference proteome</keyword>
<reference evidence="2" key="1">
    <citation type="journal article" date="2019" name="Int. J. Syst. Evol. Microbiol.">
        <title>The Global Catalogue of Microorganisms (GCM) 10K type strain sequencing project: providing services to taxonomists for standard genome sequencing and annotation.</title>
        <authorList>
            <consortium name="The Broad Institute Genomics Platform"/>
            <consortium name="The Broad Institute Genome Sequencing Center for Infectious Disease"/>
            <person name="Wu L."/>
            <person name="Ma J."/>
        </authorList>
    </citation>
    <scope>NUCLEOTIDE SEQUENCE [LARGE SCALE GENOMIC DNA]</scope>
    <source>
        <strain evidence="2">JCM 17759</strain>
    </source>
</reference>
<evidence type="ECO:0000313" key="1">
    <source>
        <dbReference type="EMBL" id="GAA4463092.1"/>
    </source>
</evidence>
<dbReference type="EMBL" id="BAABGA010000064">
    <property type="protein sequence ID" value="GAA4463092.1"/>
    <property type="molecule type" value="Genomic_DNA"/>
</dbReference>
<evidence type="ECO:0008006" key="3">
    <source>
        <dbReference type="Google" id="ProtNLM"/>
    </source>
</evidence>